<dbReference type="Proteomes" id="UP001605036">
    <property type="component" value="Unassembled WGS sequence"/>
</dbReference>
<name>A0ABD1XVH4_9MARC</name>
<protein>
    <submittedName>
        <fullName evidence="2">Uncharacterized protein</fullName>
    </submittedName>
</protein>
<evidence type="ECO:0000313" key="2">
    <source>
        <dbReference type="EMBL" id="KAL2612949.1"/>
    </source>
</evidence>
<gene>
    <name evidence="2" type="ORF">R1flu_024641</name>
</gene>
<comment type="caution">
    <text evidence="2">The sequence shown here is derived from an EMBL/GenBank/DDBJ whole genome shotgun (WGS) entry which is preliminary data.</text>
</comment>
<evidence type="ECO:0000313" key="3">
    <source>
        <dbReference type="Proteomes" id="UP001605036"/>
    </source>
</evidence>
<dbReference type="EMBL" id="JBHFFA010000007">
    <property type="protein sequence ID" value="KAL2612949.1"/>
    <property type="molecule type" value="Genomic_DNA"/>
</dbReference>
<dbReference type="AlphaFoldDB" id="A0ABD1XVH4"/>
<keyword evidence="3" id="KW-1185">Reference proteome</keyword>
<evidence type="ECO:0000256" key="1">
    <source>
        <dbReference type="SAM" id="MobiDB-lite"/>
    </source>
</evidence>
<feature type="region of interest" description="Disordered" evidence="1">
    <location>
        <begin position="79"/>
        <end position="104"/>
    </location>
</feature>
<organism evidence="2 3">
    <name type="scientific">Riccia fluitans</name>
    <dbReference type="NCBI Taxonomy" id="41844"/>
    <lineage>
        <taxon>Eukaryota</taxon>
        <taxon>Viridiplantae</taxon>
        <taxon>Streptophyta</taxon>
        <taxon>Embryophyta</taxon>
        <taxon>Marchantiophyta</taxon>
        <taxon>Marchantiopsida</taxon>
        <taxon>Marchantiidae</taxon>
        <taxon>Marchantiales</taxon>
        <taxon>Ricciaceae</taxon>
        <taxon>Riccia</taxon>
    </lineage>
</organism>
<proteinExistence type="predicted"/>
<sequence>MAGDKEKGLGNFIGIFDRAENVNLHPEDLRGVATYKESFQVDYIDANKPLIACCYCGHRLLYNITRMKHHVTCGRQPPPLNIGGSTEQRRVESQVKGCKNYPMK</sequence>
<reference evidence="2 3" key="1">
    <citation type="submission" date="2024-09" db="EMBL/GenBank/DDBJ databases">
        <title>Chromosome-scale assembly of Riccia fluitans.</title>
        <authorList>
            <person name="Paukszto L."/>
            <person name="Sawicki J."/>
            <person name="Karawczyk K."/>
            <person name="Piernik-Szablinska J."/>
            <person name="Szczecinska M."/>
            <person name="Mazdziarz M."/>
        </authorList>
    </citation>
    <scope>NUCLEOTIDE SEQUENCE [LARGE SCALE GENOMIC DNA]</scope>
    <source>
        <strain evidence="2">Rf_01</strain>
        <tissue evidence="2">Aerial parts of the thallus</tissue>
    </source>
</reference>
<accession>A0ABD1XVH4</accession>